<evidence type="ECO:0000313" key="2">
    <source>
        <dbReference type="EMBL" id="TMV09869.1"/>
    </source>
</evidence>
<feature type="domain" description="Fucosyltransferase C-terminal" evidence="1">
    <location>
        <begin position="149"/>
        <end position="260"/>
    </location>
</feature>
<comment type="caution">
    <text evidence="2">The sequence shown here is derived from an EMBL/GenBank/DDBJ whole genome shotgun (WGS) entry which is preliminary data.</text>
</comment>
<sequence>MQPLIELPQMKQDPVSVHVYSVEPAEHFEKQFPGGVASLNGRTYTFGPDIPASADALIVFNRTHYTMRTSLPRERTAIVAAEPEVIYGYKKKYLEQFGIAVTTSPKPLDTDAWRTATCWFWYAGINFEHPTDVGLIRGFDYFASLEPPAKTDKISIVTSNKTLTEFQRRRIRFVEQIARRIPDHLEIFGRGTRQVADKADALLPYKYHVALENCGGPDTWTEKFADPVLCWTFPFYAGCDNLADYVPEGSFAPIDLDDPEGAADLMVESVNSGRWEKAQKEIERARDAILRRYNIAFLFDRLATAMLERPVGEGADKPRHIWSERTFLPEKGTRGNIADWMARNALLMLDKQAEERIKHALLARKARKRAKRA</sequence>
<dbReference type="Proteomes" id="UP001193035">
    <property type="component" value="Unassembled WGS sequence"/>
</dbReference>
<accession>A0ABY2X498</accession>
<evidence type="ECO:0000313" key="3">
    <source>
        <dbReference type="Proteomes" id="UP001193035"/>
    </source>
</evidence>
<keyword evidence="3" id="KW-1185">Reference proteome</keyword>
<dbReference type="SUPFAM" id="SSF53756">
    <property type="entry name" value="UDP-Glycosyltransferase/glycogen phosphorylase"/>
    <property type="match status" value="1"/>
</dbReference>
<proteinExistence type="predicted"/>
<dbReference type="Gene3D" id="3.40.50.11660">
    <property type="entry name" value="Glycosyl transferase family 10, C-terminal domain"/>
    <property type="match status" value="1"/>
</dbReference>
<dbReference type="EMBL" id="VCPD01000001">
    <property type="protein sequence ID" value="TMV09869.1"/>
    <property type="molecule type" value="Genomic_DNA"/>
</dbReference>
<dbReference type="InterPro" id="IPR038577">
    <property type="entry name" value="GT10-like_C_sf"/>
</dbReference>
<dbReference type="Pfam" id="PF00852">
    <property type="entry name" value="Glyco_transf_10"/>
    <property type="match status" value="1"/>
</dbReference>
<dbReference type="InterPro" id="IPR055270">
    <property type="entry name" value="Glyco_tran_10_C"/>
</dbReference>
<organism evidence="2 3">
    <name type="scientific">Ruegeria sediminis</name>
    <dbReference type="NCBI Taxonomy" id="2583820"/>
    <lineage>
        <taxon>Bacteria</taxon>
        <taxon>Pseudomonadati</taxon>
        <taxon>Pseudomonadota</taxon>
        <taxon>Alphaproteobacteria</taxon>
        <taxon>Rhodobacterales</taxon>
        <taxon>Roseobacteraceae</taxon>
        <taxon>Ruegeria</taxon>
    </lineage>
</organism>
<gene>
    <name evidence="2" type="ORF">FGK63_02015</name>
</gene>
<name>A0ABY2X498_9RHOB</name>
<protein>
    <recommendedName>
        <fullName evidence="1">Fucosyltransferase C-terminal domain-containing protein</fullName>
    </recommendedName>
</protein>
<reference evidence="2 3" key="1">
    <citation type="submission" date="2019-05" db="EMBL/GenBank/DDBJ databases">
        <title>Ruegeria sp. nov., isolated from tidal flat.</title>
        <authorList>
            <person name="Kim W."/>
        </authorList>
    </citation>
    <scope>NUCLEOTIDE SEQUENCE [LARGE SCALE GENOMIC DNA]</scope>
    <source>
        <strain evidence="2 3">CAU 1488</strain>
    </source>
</reference>
<evidence type="ECO:0000259" key="1">
    <source>
        <dbReference type="Pfam" id="PF00852"/>
    </source>
</evidence>